<feature type="non-terminal residue" evidence="1">
    <location>
        <position position="1"/>
    </location>
</feature>
<evidence type="ECO:0000313" key="3">
    <source>
        <dbReference type="EMBL" id="PSL01198.1"/>
    </source>
</evidence>
<gene>
    <name evidence="3" type="ORF">CLV30_115134</name>
    <name evidence="2" type="ORF">CLV30_117113</name>
    <name evidence="1" type="ORF">CLV30_13712</name>
</gene>
<keyword evidence="4" id="KW-1185">Reference proteome</keyword>
<dbReference type="AlphaFoldDB" id="A0A2P8D1A1"/>
<evidence type="ECO:0000313" key="2">
    <source>
        <dbReference type="EMBL" id="PSK99810.1"/>
    </source>
</evidence>
<dbReference type="EMBL" id="PYGE01000017">
    <property type="protein sequence ID" value="PSK99810.1"/>
    <property type="molecule type" value="Genomic_DNA"/>
</dbReference>
<name>A0A2P8D1A1_9ACTN</name>
<sequence length="25" mass="2865">LKRHLTDVVYRTLTTDLTTSNNTTT</sequence>
<dbReference type="EMBL" id="PYGE01000037">
    <property type="protein sequence ID" value="PSK90992.1"/>
    <property type="molecule type" value="Genomic_DNA"/>
</dbReference>
<accession>A0A2P8D1A1</accession>
<comment type="caution">
    <text evidence="1">The sequence shown here is derived from an EMBL/GenBank/DDBJ whole genome shotgun (WGS) entry which is preliminary data.</text>
</comment>
<organism evidence="1 4">
    <name type="scientific">Haloactinopolyspora alba</name>
    <dbReference type="NCBI Taxonomy" id="648780"/>
    <lineage>
        <taxon>Bacteria</taxon>
        <taxon>Bacillati</taxon>
        <taxon>Actinomycetota</taxon>
        <taxon>Actinomycetes</taxon>
        <taxon>Jiangellales</taxon>
        <taxon>Jiangellaceae</taxon>
        <taxon>Haloactinopolyspora</taxon>
    </lineage>
</organism>
<proteinExistence type="predicted"/>
<evidence type="ECO:0000313" key="4">
    <source>
        <dbReference type="Proteomes" id="UP000243528"/>
    </source>
</evidence>
<dbReference type="Proteomes" id="UP000243528">
    <property type="component" value="Unassembled WGS sequence"/>
</dbReference>
<protein>
    <submittedName>
        <fullName evidence="1">Uncharacterized protein</fullName>
    </submittedName>
</protein>
<dbReference type="EMBL" id="PYGE01000015">
    <property type="protein sequence ID" value="PSL01198.1"/>
    <property type="molecule type" value="Genomic_DNA"/>
</dbReference>
<evidence type="ECO:0000313" key="1">
    <source>
        <dbReference type="EMBL" id="PSK90992.1"/>
    </source>
</evidence>
<reference evidence="1 4" key="1">
    <citation type="submission" date="2018-03" db="EMBL/GenBank/DDBJ databases">
        <title>Genomic Encyclopedia of Archaeal and Bacterial Type Strains, Phase II (KMG-II): from individual species to whole genera.</title>
        <authorList>
            <person name="Goeker M."/>
        </authorList>
    </citation>
    <scope>NUCLEOTIDE SEQUENCE [LARGE SCALE GENOMIC DNA]</scope>
    <source>
        <strain evidence="1 4">DSM 45211</strain>
    </source>
</reference>